<dbReference type="Proteomes" id="UP001595886">
    <property type="component" value="Unassembled WGS sequence"/>
</dbReference>
<keyword evidence="2" id="KW-1133">Transmembrane helix</keyword>
<proteinExistence type="predicted"/>
<evidence type="ECO:0000256" key="1">
    <source>
        <dbReference type="SAM" id="MobiDB-lite"/>
    </source>
</evidence>
<evidence type="ECO:0000313" key="4">
    <source>
        <dbReference type="EMBL" id="MFC4821032.1"/>
    </source>
</evidence>
<dbReference type="InterPro" id="IPR012334">
    <property type="entry name" value="Pectin_lyas_fold"/>
</dbReference>
<keyword evidence="3" id="KW-0732">Signal</keyword>
<feature type="chain" id="PRO_5045535033" evidence="3">
    <location>
        <begin position="30"/>
        <end position="516"/>
    </location>
</feature>
<name>A0ABV9QW20_9GAMM</name>
<evidence type="ECO:0000256" key="3">
    <source>
        <dbReference type="SAM" id="SignalP"/>
    </source>
</evidence>
<evidence type="ECO:0000256" key="2">
    <source>
        <dbReference type="SAM" id="Phobius"/>
    </source>
</evidence>
<dbReference type="SUPFAM" id="SSF51126">
    <property type="entry name" value="Pectin lyase-like"/>
    <property type="match status" value="1"/>
</dbReference>
<dbReference type="Gene3D" id="2.160.20.10">
    <property type="entry name" value="Single-stranded right-handed beta-helix, Pectin lyase-like"/>
    <property type="match status" value="1"/>
</dbReference>
<dbReference type="EMBL" id="JBHSHD010000008">
    <property type="protein sequence ID" value="MFC4821032.1"/>
    <property type="molecule type" value="Genomic_DNA"/>
</dbReference>
<protein>
    <submittedName>
        <fullName evidence="4">Choice-of-anchor Q domain-containing protein</fullName>
    </submittedName>
</protein>
<feature type="transmembrane region" description="Helical" evidence="2">
    <location>
        <begin position="491"/>
        <end position="508"/>
    </location>
</feature>
<reference evidence="5" key="1">
    <citation type="journal article" date="2019" name="Int. J. Syst. Evol. Microbiol.">
        <title>The Global Catalogue of Microorganisms (GCM) 10K type strain sequencing project: providing services to taxonomists for standard genome sequencing and annotation.</title>
        <authorList>
            <consortium name="The Broad Institute Genomics Platform"/>
            <consortium name="The Broad Institute Genome Sequencing Center for Infectious Disease"/>
            <person name="Wu L."/>
            <person name="Ma J."/>
        </authorList>
    </citation>
    <scope>NUCLEOTIDE SEQUENCE [LARGE SCALE GENOMIC DNA]</scope>
    <source>
        <strain evidence="5">CCUG 30340</strain>
    </source>
</reference>
<organism evidence="4 5">
    <name type="scientific">Dokdonella ginsengisoli</name>
    <dbReference type="NCBI Taxonomy" id="363846"/>
    <lineage>
        <taxon>Bacteria</taxon>
        <taxon>Pseudomonadati</taxon>
        <taxon>Pseudomonadota</taxon>
        <taxon>Gammaproteobacteria</taxon>
        <taxon>Lysobacterales</taxon>
        <taxon>Rhodanobacteraceae</taxon>
        <taxon>Dokdonella</taxon>
    </lineage>
</organism>
<gene>
    <name evidence="4" type="ORF">ACFO6Q_11900</name>
</gene>
<keyword evidence="5" id="KW-1185">Reference proteome</keyword>
<feature type="region of interest" description="Disordered" evidence="1">
    <location>
        <begin position="414"/>
        <end position="457"/>
    </location>
</feature>
<dbReference type="NCBIfam" id="NF041518">
    <property type="entry name" value="choice_anch_Q"/>
    <property type="match status" value="1"/>
</dbReference>
<sequence length="516" mass="52991">MNNFLPCLAPYRRRRLAAALAGLSFTAAAAPAAVAADQPWARLRSEPVWPLFGSLSEPGRRPVPATPSAATRIVTNCSDDGPGSLRATIVAAGESDTVDLSQLRCGRITLETGAIPIEVDNLTLRGDGPARTIIDGGDRDRLFIHYGFGTLTLEQLTVSGGYYRATGHDVAFGGCIAARSYLSLDHAVVRDCRAVGVGSYGGGTFSYALLMKNSTISGNLAAGRLDQATTAAFGGGAYAYVVSIADSTITGNRADYQTTPPFDPYGIGGGLMAIIGGTIYNSTIDSNFSQGRGGGVASFVNLVVSNSTISSNQAQAELGGGLFMRWPSTLQLDNSTIAFNHAGLDAGGVWINAPGSYFRSSIVFGNVVDGQTNGDTGHDIGNGANPSSPAMATTIEGANSLIGSHGALLTLPPDTLDTDPQLGPLASNGGVTRTHALHPDSPAVDAGSNPGGLASDQRGGPFARIYGAAADIGAYEWQPAVAAPPKPVPAFSAWAAAMLTALLGLAAGSRRGRRRH</sequence>
<comment type="caution">
    <text evidence="4">The sequence shown here is derived from an EMBL/GenBank/DDBJ whole genome shotgun (WGS) entry which is preliminary data.</text>
</comment>
<keyword evidence="2" id="KW-0472">Membrane</keyword>
<feature type="signal peptide" evidence="3">
    <location>
        <begin position="1"/>
        <end position="29"/>
    </location>
</feature>
<dbReference type="InterPro" id="IPR011050">
    <property type="entry name" value="Pectin_lyase_fold/virulence"/>
</dbReference>
<dbReference type="RefSeq" id="WP_380021273.1">
    <property type="nucleotide sequence ID" value="NZ_JBHSHD010000008.1"/>
</dbReference>
<evidence type="ECO:0000313" key="5">
    <source>
        <dbReference type="Proteomes" id="UP001595886"/>
    </source>
</evidence>
<keyword evidence="2" id="KW-0812">Transmembrane</keyword>
<dbReference type="InterPro" id="IPR059226">
    <property type="entry name" value="Choice_anch_Q_dom"/>
</dbReference>
<feature type="compositionally biased region" description="Low complexity" evidence="1">
    <location>
        <begin position="414"/>
        <end position="425"/>
    </location>
</feature>
<accession>A0ABV9QW20</accession>